<gene>
    <name evidence="1" type="ORF">SAMN06265355_101825</name>
</gene>
<reference evidence="2" key="1">
    <citation type="submission" date="2017-06" db="EMBL/GenBank/DDBJ databases">
        <authorList>
            <person name="Varghese N."/>
            <person name="Submissions S."/>
        </authorList>
    </citation>
    <scope>NUCLEOTIDE SEQUENCE [LARGE SCALE GENOMIC DNA]</scope>
    <source>
        <strain evidence="2">DSM 44485</strain>
    </source>
</reference>
<accession>A0A238V275</accession>
<sequence length="98" mass="11276">MPELRRRANPWWAVPLRILGGAVPLGPMHRHIPGGSTGYAREVGREASSGRLKRFAVPVDVVAERLRPDERRILRAEGVLPDWFFDAVEEERRARKRR</sequence>
<evidence type="ECO:0000313" key="2">
    <source>
        <dbReference type="Proteomes" id="UP000198420"/>
    </source>
</evidence>
<dbReference type="Proteomes" id="UP000198420">
    <property type="component" value="Unassembled WGS sequence"/>
</dbReference>
<dbReference type="EMBL" id="FZNP01000001">
    <property type="protein sequence ID" value="SNR28535.1"/>
    <property type="molecule type" value="Genomic_DNA"/>
</dbReference>
<proteinExistence type="predicted"/>
<keyword evidence="2" id="KW-1185">Reference proteome</keyword>
<protein>
    <submittedName>
        <fullName evidence="1">Uncharacterized protein</fullName>
    </submittedName>
</protein>
<name>A0A238V275_9ACTN</name>
<evidence type="ECO:0000313" key="1">
    <source>
        <dbReference type="EMBL" id="SNR28535.1"/>
    </source>
</evidence>
<dbReference type="AlphaFoldDB" id="A0A238V275"/>
<organism evidence="1 2">
    <name type="scientific">Actinomadura mexicana</name>
    <dbReference type="NCBI Taxonomy" id="134959"/>
    <lineage>
        <taxon>Bacteria</taxon>
        <taxon>Bacillati</taxon>
        <taxon>Actinomycetota</taxon>
        <taxon>Actinomycetes</taxon>
        <taxon>Streptosporangiales</taxon>
        <taxon>Thermomonosporaceae</taxon>
        <taxon>Actinomadura</taxon>
    </lineage>
</organism>